<dbReference type="InterPro" id="IPR008990">
    <property type="entry name" value="Elect_transpt_acc-like_dom_sf"/>
</dbReference>
<dbReference type="STRING" id="1907666.DSM25559_5314"/>
<sequence>MNGIHDCGGMHGLGPIDVDPDQPLFNADWERRMFAMFILAFAGGHFNIDQFRDAIEQMTPTHYLNSPYYEHWLFSLETWCKANGSLTEEAITKRMGELREKEAA</sequence>
<dbReference type="Proteomes" id="UP000187891">
    <property type="component" value="Unassembled WGS sequence"/>
</dbReference>
<protein>
    <submittedName>
        <fullName evidence="2">Nitrile hydratase subunit beta</fullName>
        <ecNumber evidence="2">4.2.1.84</ecNumber>
    </submittedName>
</protein>
<dbReference type="AlphaFoldDB" id="A0A1R3U388"/>
<evidence type="ECO:0000259" key="1">
    <source>
        <dbReference type="Pfam" id="PF21006"/>
    </source>
</evidence>
<evidence type="ECO:0000313" key="2">
    <source>
        <dbReference type="EMBL" id="SCX36094.1"/>
    </source>
</evidence>
<dbReference type="EMBL" id="FMUE01000027">
    <property type="protein sequence ID" value="SCX36094.1"/>
    <property type="molecule type" value="Genomic_DNA"/>
</dbReference>
<name>A0A1R3U388_9HYPH</name>
<organism evidence="2 3">
    <name type="scientific">Agrobacterium rosae</name>
    <dbReference type="NCBI Taxonomy" id="1972867"/>
    <lineage>
        <taxon>Bacteria</taxon>
        <taxon>Pseudomonadati</taxon>
        <taxon>Pseudomonadota</taxon>
        <taxon>Alphaproteobacteria</taxon>
        <taxon>Hyphomicrobiales</taxon>
        <taxon>Rhizobiaceae</taxon>
        <taxon>Rhizobium/Agrobacterium group</taxon>
        <taxon>Agrobacterium</taxon>
    </lineage>
</organism>
<evidence type="ECO:0000313" key="3">
    <source>
        <dbReference type="Proteomes" id="UP000187891"/>
    </source>
</evidence>
<keyword evidence="2" id="KW-0456">Lyase</keyword>
<dbReference type="EC" id="4.2.1.84" evidence="2"/>
<proteinExistence type="predicted"/>
<accession>A0A1R3U388</accession>
<reference evidence="3" key="1">
    <citation type="submission" date="2016-10" db="EMBL/GenBank/DDBJ databases">
        <authorList>
            <person name="Wibberg D."/>
        </authorList>
    </citation>
    <scope>NUCLEOTIDE SEQUENCE [LARGE SCALE GENOMIC DNA]</scope>
</reference>
<dbReference type="Pfam" id="PF21006">
    <property type="entry name" value="NHase_beta_N"/>
    <property type="match status" value="1"/>
</dbReference>
<dbReference type="RefSeq" id="WP_210189457.1">
    <property type="nucleotide sequence ID" value="NZ_FMUE01000027.1"/>
</dbReference>
<dbReference type="GO" id="GO:0018822">
    <property type="term" value="F:nitrile hydratase activity"/>
    <property type="evidence" value="ECO:0007669"/>
    <property type="project" value="UniProtKB-EC"/>
</dbReference>
<dbReference type="InterPro" id="IPR042262">
    <property type="entry name" value="CN_hydtase_beta_C"/>
</dbReference>
<dbReference type="Gene3D" id="1.10.472.20">
    <property type="entry name" value="Nitrile hydratase, beta subunit"/>
    <property type="match status" value="1"/>
</dbReference>
<gene>
    <name evidence="2" type="primary">nthB</name>
    <name evidence="2" type="ORF">DSM25559_5314</name>
</gene>
<feature type="domain" description="Nitrile hydratase beta subunit-like N-terminal" evidence="1">
    <location>
        <begin position="1"/>
        <end position="101"/>
    </location>
</feature>
<dbReference type="InterPro" id="IPR049054">
    <property type="entry name" value="CN_hydtase_beta-like_N"/>
</dbReference>
<dbReference type="SUPFAM" id="SSF50090">
    <property type="entry name" value="Electron transport accessory proteins"/>
    <property type="match status" value="1"/>
</dbReference>